<evidence type="ECO:0000313" key="2">
    <source>
        <dbReference type="EMBL" id="MBP2372194.1"/>
    </source>
</evidence>
<dbReference type="InterPro" id="IPR024344">
    <property type="entry name" value="MDMPI_metal-binding"/>
</dbReference>
<proteinExistence type="predicted"/>
<evidence type="ECO:0000259" key="1">
    <source>
        <dbReference type="Pfam" id="PF11716"/>
    </source>
</evidence>
<protein>
    <submittedName>
        <fullName evidence="2">Uncharacterized protein (TIGR03083 family)</fullName>
    </submittedName>
</protein>
<accession>A0ABS4W7M5</accession>
<dbReference type="EMBL" id="JAGIOE010000001">
    <property type="protein sequence ID" value="MBP2372194.1"/>
    <property type="molecule type" value="Genomic_DNA"/>
</dbReference>
<organism evidence="2 3">
    <name type="scientific">Paeniglutamicibacter psychrophenolicus</name>
    <dbReference type="NCBI Taxonomy" id="257454"/>
    <lineage>
        <taxon>Bacteria</taxon>
        <taxon>Bacillati</taxon>
        <taxon>Actinomycetota</taxon>
        <taxon>Actinomycetes</taxon>
        <taxon>Micrococcales</taxon>
        <taxon>Micrococcaceae</taxon>
        <taxon>Paeniglutamicibacter</taxon>
    </lineage>
</organism>
<dbReference type="SUPFAM" id="SSF109854">
    <property type="entry name" value="DinB/YfiT-like putative metalloenzymes"/>
    <property type="match status" value="1"/>
</dbReference>
<sequence>MNDMDLAQAERTDLADFLEGLADGQWDAPSLCAQWRVRDVVAHVVSYDDLGAMGLLRRFAKGRVVHANQVGVDAMKDATAAELLANLRAHARPSGLAAGLGGKIGLADGMIHHQDIRRPLGMKRQIPEERLLRVLAMTPGNPRLAPWRWIRGLRLVAIDMDFAHGKGPEVAGPGEALLMAMTGRRGITAELAGPGQPILAGRLERR</sequence>
<keyword evidence="3" id="KW-1185">Reference proteome</keyword>
<dbReference type="InterPro" id="IPR034660">
    <property type="entry name" value="DinB/YfiT-like"/>
</dbReference>
<reference evidence="2 3" key="1">
    <citation type="submission" date="2021-03" db="EMBL/GenBank/DDBJ databases">
        <title>Sequencing the genomes of 1000 actinobacteria strains.</title>
        <authorList>
            <person name="Klenk H.-P."/>
        </authorList>
    </citation>
    <scope>NUCLEOTIDE SEQUENCE [LARGE SCALE GENOMIC DNA]</scope>
    <source>
        <strain evidence="2 3">DSM 15454</strain>
    </source>
</reference>
<evidence type="ECO:0000313" key="3">
    <source>
        <dbReference type="Proteomes" id="UP000766570"/>
    </source>
</evidence>
<dbReference type="NCBIfam" id="TIGR03083">
    <property type="entry name" value="maleylpyruvate isomerase family mycothiol-dependent enzyme"/>
    <property type="match status" value="1"/>
</dbReference>
<dbReference type="Proteomes" id="UP000766570">
    <property type="component" value="Unassembled WGS sequence"/>
</dbReference>
<comment type="caution">
    <text evidence="2">The sequence shown here is derived from an EMBL/GenBank/DDBJ whole genome shotgun (WGS) entry which is preliminary data.</text>
</comment>
<dbReference type="Pfam" id="PF11716">
    <property type="entry name" value="MDMPI_N"/>
    <property type="match status" value="1"/>
</dbReference>
<dbReference type="RefSeq" id="WP_209905542.1">
    <property type="nucleotide sequence ID" value="NZ_BAAAMI010000009.1"/>
</dbReference>
<dbReference type="Gene3D" id="1.20.120.450">
    <property type="entry name" value="dinb family like domain"/>
    <property type="match status" value="1"/>
</dbReference>
<gene>
    <name evidence="2" type="ORF">JOF46_000106</name>
</gene>
<feature type="domain" description="Mycothiol-dependent maleylpyruvate isomerase metal-binding" evidence="1">
    <location>
        <begin position="8"/>
        <end position="92"/>
    </location>
</feature>
<dbReference type="InterPro" id="IPR017517">
    <property type="entry name" value="Maleyloyr_isom"/>
</dbReference>
<name>A0ABS4W7M5_9MICC</name>